<dbReference type="AlphaFoldDB" id="A0AAU9VL01"/>
<organism evidence="7 8">
    <name type="scientific">Pocillopora meandrina</name>
    <dbReference type="NCBI Taxonomy" id="46732"/>
    <lineage>
        <taxon>Eukaryota</taxon>
        <taxon>Metazoa</taxon>
        <taxon>Cnidaria</taxon>
        <taxon>Anthozoa</taxon>
        <taxon>Hexacorallia</taxon>
        <taxon>Scleractinia</taxon>
        <taxon>Astrocoeniina</taxon>
        <taxon>Pocilloporidae</taxon>
        <taxon>Pocillopora</taxon>
    </lineage>
</organism>
<evidence type="ECO:0000256" key="4">
    <source>
        <dbReference type="ARBA" id="ARBA00023212"/>
    </source>
</evidence>
<evidence type="ECO:0008006" key="9">
    <source>
        <dbReference type="Google" id="ProtNLM"/>
    </source>
</evidence>
<keyword evidence="5" id="KW-0966">Cell projection</keyword>
<reference evidence="7 8" key="1">
    <citation type="submission" date="2022-05" db="EMBL/GenBank/DDBJ databases">
        <authorList>
            <consortium name="Genoscope - CEA"/>
            <person name="William W."/>
        </authorList>
    </citation>
    <scope>NUCLEOTIDE SEQUENCE [LARGE SCALE GENOMIC DNA]</scope>
</reference>
<dbReference type="PANTHER" id="PTHR13159">
    <property type="entry name" value="RADIAL SPOKEHEAD-RELATED"/>
    <property type="match status" value="1"/>
</dbReference>
<protein>
    <recommendedName>
        <fullName evidence="9">Radial spokehead-like protein</fullName>
    </recommendedName>
</protein>
<dbReference type="InterPro" id="IPR006802">
    <property type="entry name" value="Radial_spoke"/>
</dbReference>
<dbReference type="EMBL" id="CALNXJ010000001">
    <property type="protein sequence ID" value="CAH3031745.1"/>
    <property type="molecule type" value="Genomic_DNA"/>
</dbReference>
<dbReference type="GO" id="GO:0001534">
    <property type="term" value="C:radial spoke"/>
    <property type="evidence" value="ECO:0007669"/>
    <property type="project" value="InterPro"/>
</dbReference>
<evidence type="ECO:0000256" key="5">
    <source>
        <dbReference type="ARBA" id="ARBA00023273"/>
    </source>
</evidence>
<evidence type="ECO:0000313" key="8">
    <source>
        <dbReference type="Proteomes" id="UP001159428"/>
    </source>
</evidence>
<dbReference type="GO" id="GO:0035082">
    <property type="term" value="P:axoneme assembly"/>
    <property type="evidence" value="ECO:0007669"/>
    <property type="project" value="TreeGrafter"/>
</dbReference>
<accession>A0AAU9VL01</accession>
<name>A0AAU9VL01_9CNID</name>
<feature type="compositionally biased region" description="Polar residues" evidence="6">
    <location>
        <begin position="200"/>
        <end position="209"/>
    </location>
</feature>
<dbReference type="Proteomes" id="UP001159428">
    <property type="component" value="Unassembled WGS sequence"/>
</dbReference>
<comment type="subcellular location">
    <subcellularLocation>
        <location evidence="1">Cytoplasm</location>
        <location evidence="1">Cytoskeleton</location>
        <location evidence="1">Cilium axoneme</location>
    </subcellularLocation>
</comment>
<feature type="region of interest" description="Disordered" evidence="6">
    <location>
        <begin position="31"/>
        <end position="77"/>
    </location>
</feature>
<evidence type="ECO:0000256" key="3">
    <source>
        <dbReference type="ARBA" id="ARBA00023069"/>
    </source>
</evidence>
<gene>
    <name evidence="7" type="ORF">PMEA_00000551</name>
</gene>
<feature type="compositionally biased region" description="Acidic residues" evidence="6">
    <location>
        <begin position="535"/>
        <end position="554"/>
    </location>
</feature>
<comment type="caution">
    <text evidence="7">The sequence shown here is derived from an EMBL/GenBank/DDBJ whole genome shotgun (WGS) entry which is preliminary data.</text>
</comment>
<keyword evidence="2" id="KW-0963">Cytoplasm</keyword>
<feature type="compositionally biased region" description="Acidic residues" evidence="6">
    <location>
        <begin position="169"/>
        <end position="181"/>
    </location>
</feature>
<dbReference type="PANTHER" id="PTHR13159:SF0">
    <property type="entry name" value="RADIAL SPOKE HEAD 6 HOMOLOG A"/>
    <property type="match status" value="1"/>
</dbReference>
<dbReference type="Pfam" id="PF04712">
    <property type="entry name" value="Radial_spoke"/>
    <property type="match status" value="2"/>
</dbReference>
<sequence length="554" mass="63065">MLFSYFVLTCSSAPYCNDTIPDVFEDISKNVKKGKTEESEELEDDKESKETAEVHQKLFEKDGDGEGGEPETEEDIETPLPDLMNLNFYFEQAGIGLSREEMFRVFLALKQLVDTKPLQMVRFWGKVLGIESNYYVAEVEYREGEEEEDDEEEEQGEGEGDEQAKEEDKGEEDDEGGEEDDTPKPEWKPPPVIPKEENRTGTNKRTFFVTTDPVDTNNRIPNGDKVQIVFLFLINSVNFVILCCSVSDFYMTTLSYSYVHGTYSLSHRSNLFNFSAGKPWIKLPAVTPAQIVAARCIKKFFTGRLDALIVSYPPFPGNEMNYLRAQIARISAGTQVSPAGYYMFEEEEEEEDEGEVRDSYMLNVDFEGISVRELADPSLHNWVHHVQHILPQGRCVWHNPVEKPEDDFEEEEEEDEKEDIEEPKPESGPQLLTSIAEDDAVNGMPAWTPNMSSELLPQYGLAIMRSNRWPGAVAFAKDRKFENLYVGWGHKFDADNYTPPPPPAAMEEYPVVPEVTEVDDPTVEEERALKKAQEEAMEAAEDMDDVDDDEDDDD</sequence>
<feature type="compositionally biased region" description="Basic and acidic residues" evidence="6">
    <location>
        <begin position="46"/>
        <end position="64"/>
    </location>
</feature>
<dbReference type="GO" id="GO:0060294">
    <property type="term" value="P:cilium movement involved in cell motility"/>
    <property type="evidence" value="ECO:0007669"/>
    <property type="project" value="InterPro"/>
</dbReference>
<feature type="region of interest" description="Disordered" evidence="6">
    <location>
        <begin position="521"/>
        <end position="554"/>
    </location>
</feature>
<evidence type="ECO:0000256" key="6">
    <source>
        <dbReference type="SAM" id="MobiDB-lite"/>
    </source>
</evidence>
<evidence type="ECO:0000256" key="1">
    <source>
        <dbReference type="ARBA" id="ARBA00004430"/>
    </source>
</evidence>
<evidence type="ECO:0000313" key="7">
    <source>
        <dbReference type="EMBL" id="CAH3031745.1"/>
    </source>
</evidence>
<feature type="region of interest" description="Disordered" evidence="6">
    <location>
        <begin position="141"/>
        <end position="209"/>
    </location>
</feature>
<keyword evidence="4" id="KW-0206">Cytoskeleton</keyword>
<keyword evidence="3" id="KW-0969">Cilium</keyword>
<feature type="compositionally biased region" description="Acidic residues" evidence="6">
    <location>
        <begin position="404"/>
        <end position="421"/>
    </location>
</feature>
<keyword evidence="8" id="KW-1185">Reference proteome</keyword>
<feature type="region of interest" description="Disordered" evidence="6">
    <location>
        <begin position="404"/>
        <end position="430"/>
    </location>
</feature>
<feature type="compositionally biased region" description="Acidic residues" evidence="6">
    <location>
        <begin position="65"/>
        <end position="77"/>
    </location>
</feature>
<feature type="compositionally biased region" description="Acidic residues" evidence="6">
    <location>
        <begin position="143"/>
        <end position="161"/>
    </location>
</feature>
<proteinExistence type="predicted"/>
<feature type="compositionally biased region" description="Basic and acidic residues" evidence="6">
    <location>
        <begin position="524"/>
        <end position="534"/>
    </location>
</feature>
<evidence type="ECO:0000256" key="2">
    <source>
        <dbReference type="ARBA" id="ARBA00022490"/>
    </source>
</evidence>